<dbReference type="Pfam" id="PF00829">
    <property type="entry name" value="Ribosomal_L21p"/>
    <property type="match status" value="1"/>
</dbReference>
<dbReference type="InterPro" id="IPR036164">
    <property type="entry name" value="bL21-like_sf"/>
</dbReference>
<dbReference type="EMBL" id="ML004430">
    <property type="protein sequence ID" value="RKP32626.1"/>
    <property type="molecule type" value="Genomic_DNA"/>
</dbReference>
<dbReference type="OrthoDB" id="5994at2759"/>
<evidence type="ECO:0000313" key="3">
    <source>
        <dbReference type="EMBL" id="RKP32626.1"/>
    </source>
</evidence>
<evidence type="ECO:0000313" key="4">
    <source>
        <dbReference type="Proteomes" id="UP000268321"/>
    </source>
</evidence>
<dbReference type="PANTHER" id="PTHR21349:SF0">
    <property type="entry name" value="LARGE RIBOSOMAL SUBUNIT PROTEIN BL21M"/>
    <property type="match status" value="1"/>
</dbReference>
<sequence length="160" mass="18346">MFRALVRPCVRTLSQSCAARSAYTPRHPISAPAPAGTPDLRLLKFDSNGQQDLYAVCKIHNIPYLVTKGDKLVLPYKIRHHEVGDVLRLTNVTTIGSRNFTYNRAEGIPQEAFELRATLTEITKEPKWYVYKKKPRCRRLKTVEVEPFQTHLVIDELKLT</sequence>
<protein>
    <recommendedName>
        <fullName evidence="2">Large ribosomal subunit protein bL21m</fullName>
    </recommendedName>
</protein>
<dbReference type="InterPro" id="IPR028909">
    <property type="entry name" value="bL21-like"/>
</dbReference>
<name>A0A4P9ZHI6_9ASCO</name>
<dbReference type="PANTHER" id="PTHR21349">
    <property type="entry name" value="50S RIBOSOMAL PROTEIN L21"/>
    <property type="match status" value="1"/>
</dbReference>
<reference evidence="4" key="1">
    <citation type="journal article" date="2018" name="Nat. Microbiol.">
        <title>Leveraging single-cell genomics to expand the fungal tree of life.</title>
        <authorList>
            <person name="Ahrendt S.R."/>
            <person name="Quandt C.A."/>
            <person name="Ciobanu D."/>
            <person name="Clum A."/>
            <person name="Salamov A."/>
            <person name="Andreopoulos B."/>
            <person name="Cheng J.F."/>
            <person name="Woyke T."/>
            <person name="Pelin A."/>
            <person name="Henrissat B."/>
            <person name="Reynolds N.K."/>
            <person name="Benny G.L."/>
            <person name="Smith M.E."/>
            <person name="James T.Y."/>
            <person name="Grigoriev I.V."/>
        </authorList>
    </citation>
    <scope>NUCLEOTIDE SEQUENCE [LARGE SCALE GENOMIC DNA]</scope>
    <source>
        <strain evidence="4">Baker2002</strain>
    </source>
</reference>
<evidence type="ECO:0000256" key="2">
    <source>
        <dbReference type="ARBA" id="ARBA00044129"/>
    </source>
</evidence>
<evidence type="ECO:0000256" key="1">
    <source>
        <dbReference type="ARBA" id="ARBA00008563"/>
    </source>
</evidence>
<dbReference type="SUPFAM" id="SSF141091">
    <property type="entry name" value="L21p-like"/>
    <property type="match status" value="1"/>
</dbReference>
<organism evidence="3 4">
    <name type="scientific">Metschnikowia bicuspidata</name>
    <dbReference type="NCBI Taxonomy" id="27322"/>
    <lineage>
        <taxon>Eukaryota</taxon>
        <taxon>Fungi</taxon>
        <taxon>Dikarya</taxon>
        <taxon>Ascomycota</taxon>
        <taxon>Saccharomycotina</taxon>
        <taxon>Pichiomycetes</taxon>
        <taxon>Metschnikowiaceae</taxon>
        <taxon>Metschnikowia</taxon>
    </lineage>
</organism>
<comment type="similarity">
    <text evidence="1">Belongs to the bacterial ribosomal protein bL21 family.</text>
</comment>
<accession>A0A4P9ZHI6</accession>
<dbReference type="GO" id="GO:0003735">
    <property type="term" value="F:structural constituent of ribosome"/>
    <property type="evidence" value="ECO:0007669"/>
    <property type="project" value="TreeGrafter"/>
</dbReference>
<gene>
    <name evidence="3" type="ORF">METBISCDRAFT_21313</name>
</gene>
<keyword evidence="4" id="KW-1185">Reference proteome</keyword>
<dbReference type="Proteomes" id="UP000268321">
    <property type="component" value="Unassembled WGS sequence"/>
</dbReference>
<dbReference type="AlphaFoldDB" id="A0A4P9ZHI6"/>
<proteinExistence type="inferred from homology"/>
<dbReference type="GO" id="GO:0005762">
    <property type="term" value="C:mitochondrial large ribosomal subunit"/>
    <property type="evidence" value="ECO:0007669"/>
    <property type="project" value="TreeGrafter"/>
</dbReference>